<name>A0A0M2HLM1_9MICO</name>
<evidence type="ECO:0000256" key="1">
    <source>
        <dbReference type="ARBA" id="ARBA00023015"/>
    </source>
</evidence>
<dbReference type="OrthoDB" id="3227375at2"/>
<dbReference type="Proteomes" id="UP000033900">
    <property type="component" value="Unassembled WGS sequence"/>
</dbReference>
<dbReference type="InterPro" id="IPR046335">
    <property type="entry name" value="LacI/GalR-like_sensor"/>
</dbReference>
<dbReference type="GO" id="GO:0003700">
    <property type="term" value="F:DNA-binding transcription factor activity"/>
    <property type="evidence" value="ECO:0007669"/>
    <property type="project" value="TreeGrafter"/>
</dbReference>
<dbReference type="STRING" id="273678.RS84_02389"/>
<dbReference type="CDD" id="cd01392">
    <property type="entry name" value="HTH_LacI"/>
    <property type="match status" value="1"/>
</dbReference>
<comment type="caution">
    <text evidence="5">The sequence shown here is derived from an EMBL/GenBank/DDBJ whole genome shotgun (WGS) entry which is preliminary data.</text>
</comment>
<sequence>MAVHLDLIAAEAGVSVPTVSKVLNSRPDVAVRTRERVTAVLERHGYAIRTRANSDTGFLHVRVVDLDGAWSEAVVRGAVEAARAHGKDVVLTVDPAPDDCDGWVRHALSRGTDGLLSVVAVPGEEARRALADAGVPLVVVDPLHQVPEGTLSVAATNFKGAFDAAQHLLSQGHRRIATITGPIDQDNAIARLAGFQAAMLQAGVAVDDDLIIRAQYGVDQGYEATRLLLTRTTPPTAIFGASDDTAFGAIHALREQGLRVPDDISVIGFDDLAPAGWADPPLTTIRQPLAQMGSAAVDALVQSRLGRAPAAHTELSTTLVVRSSTAAPAGLQS</sequence>
<dbReference type="Gene3D" id="3.40.50.2300">
    <property type="match status" value="2"/>
</dbReference>
<evidence type="ECO:0000259" key="4">
    <source>
        <dbReference type="PROSITE" id="PS50932"/>
    </source>
</evidence>
<dbReference type="GO" id="GO:0000976">
    <property type="term" value="F:transcription cis-regulatory region binding"/>
    <property type="evidence" value="ECO:0007669"/>
    <property type="project" value="TreeGrafter"/>
</dbReference>
<organism evidence="5 6">
    <name type="scientific">Microbacterium hydrocarbonoxydans</name>
    <dbReference type="NCBI Taxonomy" id="273678"/>
    <lineage>
        <taxon>Bacteria</taxon>
        <taxon>Bacillati</taxon>
        <taxon>Actinomycetota</taxon>
        <taxon>Actinomycetes</taxon>
        <taxon>Micrococcales</taxon>
        <taxon>Microbacteriaceae</taxon>
        <taxon>Microbacterium</taxon>
    </lineage>
</organism>
<keyword evidence="1" id="KW-0805">Transcription regulation</keyword>
<protein>
    <submittedName>
        <fullName evidence="5">Catabolite control protein A</fullName>
    </submittedName>
</protein>
<dbReference type="SUPFAM" id="SSF47413">
    <property type="entry name" value="lambda repressor-like DNA-binding domains"/>
    <property type="match status" value="1"/>
</dbReference>
<dbReference type="EMBL" id="JYJB01000009">
    <property type="protein sequence ID" value="KJL47591.1"/>
    <property type="molecule type" value="Genomic_DNA"/>
</dbReference>
<dbReference type="InterPro" id="IPR028082">
    <property type="entry name" value="Peripla_BP_I"/>
</dbReference>
<keyword evidence="6" id="KW-1185">Reference proteome</keyword>
<gene>
    <name evidence="5" type="primary">ccpA_9</name>
    <name evidence="5" type="ORF">RS84_02389</name>
</gene>
<dbReference type="Pfam" id="PF13377">
    <property type="entry name" value="Peripla_BP_3"/>
    <property type="match status" value="1"/>
</dbReference>
<evidence type="ECO:0000313" key="5">
    <source>
        <dbReference type="EMBL" id="KJL47591.1"/>
    </source>
</evidence>
<dbReference type="InterPro" id="IPR000843">
    <property type="entry name" value="HTH_LacI"/>
</dbReference>
<keyword evidence="2" id="KW-0238">DNA-binding</keyword>
<evidence type="ECO:0000313" key="6">
    <source>
        <dbReference type="Proteomes" id="UP000033900"/>
    </source>
</evidence>
<dbReference type="Pfam" id="PF00356">
    <property type="entry name" value="LacI"/>
    <property type="match status" value="1"/>
</dbReference>
<reference evidence="5 6" key="1">
    <citation type="submission" date="2015-02" db="EMBL/GenBank/DDBJ databases">
        <title>Draft genome sequences of ten Microbacterium spp. with emphasis on heavy metal contaminated environments.</title>
        <authorList>
            <person name="Corretto E."/>
        </authorList>
    </citation>
    <scope>NUCLEOTIDE SEQUENCE [LARGE SCALE GENOMIC DNA]</scope>
    <source>
        <strain evidence="5 6">SA35</strain>
    </source>
</reference>
<dbReference type="AlphaFoldDB" id="A0A0M2HLM1"/>
<dbReference type="PANTHER" id="PTHR30146">
    <property type="entry name" value="LACI-RELATED TRANSCRIPTIONAL REPRESSOR"/>
    <property type="match status" value="1"/>
</dbReference>
<dbReference type="SUPFAM" id="SSF53822">
    <property type="entry name" value="Periplasmic binding protein-like I"/>
    <property type="match status" value="1"/>
</dbReference>
<feature type="domain" description="HTH lacI-type" evidence="4">
    <location>
        <begin position="8"/>
        <end position="57"/>
    </location>
</feature>
<dbReference type="PANTHER" id="PTHR30146:SF153">
    <property type="entry name" value="LACTOSE OPERON REPRESSOR"/>
    <property type="match status" value="1"/>
</dbReference>
<dbReference type="PROSITE" id="PS50932">
    <property type="entry name" value="HTH_LACI_2"/>
    <property type="match status" value="1"/>
</dbReference>
<evidence type="ECO:0000256" key="2">
    <source>
        <dbReference type="ARBA" id="ARBA00023125"/>
    </source>
</evidence>
<dbReference type="RefSeq" id="WP_045257956.1">
    <property type="nucleotide sequence ID" value="NZ_CP158847.1"/>
</dbReference>
<keyword evidence="3" id="KW-0804">Transcription</keyword>
<proteinExistence type="predicted"/>
<dbReference type="SMART" id="SM00354">
    <property type="entry name" value="HTH_LACI"/>
    <property type="match status" value="1"/>
</dbReference>
<dbReference type="PATRIC" id="fig|273678.4.peg.2391"/>
<evidence type="ECO:0000256" key="3">
    <source>
        <dbReference type="ARBA" id="ARBA00023163"/>
    </source>
</evidence>
<dbReference type="InterPro" id="IPR010982">
    <property type="entry name" value="Lambda_DNA-bd_dom_sf"/>
</dbReference>
<accession>A0A0M2HLM1</accession>
<dbReference type="Gene3D" id="1.10.260.40">
    <property type="entry name" value="lambda repressor-like DNA-binding domains"/>
    <property type="match status" value="1"/>
</dbReference>